<proteinExistence type="predicted"/>
<evidence type="ECO:0000256" key="1">
    <source>
        <dbReference type="SAM" id="MobiDB-lite"/>
    </source>
</evidence>
<feature type="region of interest" description="Disordered" evidence="1">
    <location>
        <begin position="1"/>
        <end position="20"/>
    </location>
</feature>
<dbReference type="Proteomes" id="UP000754883">
    <property type="component" value="Unassembled WGS sequence"/>
</dbReference>
<comment type="caution">
    <text evidence="2">The sequence shown here is derived from an EMBL/GenBank/DDBJ whole genome shotgun (WGS) entry which is preliminary data.</text>
</comment>
<reference evidence="2 3" key="2">
    <citation type="submission" date="2021-10" db="EMBL/GenBank/DDBJ databases">
        <authorList>
            <person name="Piombo E."/>
        </authorList>
    </citation>
    <scope>NUCLEOTIDE SEQUENCE [LARGE SCALE GENOMIC DNA]</scope>
</reference>
<dbReference type="AlphaFoldDB" id="A0A9N9XZ42"/>
<protein>
    <submittedName>
        <fullName evidence="2">Uncharacterized protein</fullName>
    </submittedName>
</protein>
<sequence length="61" mass="6888">MINSYSLEQDQQLQQPAGQSDPSLISLAVIQMKAINSRIMHENRVQVVAFRELAYISSLLL</sequence>
<evidence type="ECO:0000313" key="3">
    <source>
        <dbReference type="Proteomes" id="UP000754883"/>
    </source>
</evidence>
<evidence type="ECO:0000313" key="2">
    <source>
        <dbReference type="EMBL" id="CAG9983803.1"/>
    </source>
</evidence>
<keyword evidence="3" id="KW-1185">Reference proteome</keyword>
<accession>A0A9N9XZ42</accession>
<gene>
    <name evidence="2" type="ORF">CBYS24578_00015464</name>
</gene>
<organism evidence="2 3">
    <name type="scientific">Clonostachys byssicola</name>
    <dbReference type="NCBI Taxonomy" id="160290"/>
    <lineage>
        <taxon>Eukaryota</taxon>
        <taxon>Fungi</taxon>
        <taxon>Dikarya</taxon>
        <taxon>Ascomycota</taxon>
        <taxon>Pezizomycotina</taxon>
        <taxon>Sordariomycetes</taxon>
        <taxon>Hypocreomycetidae</taxon>
        <taxon>Hypocreales</taxon>
        <taxon>Bionectriaceae</taxon>
        <taxon>Clonostachys</taxon>
    </lineage>
</organism>
<reference evidence="3" key="1">
    <citation type="submission" date="2019-06" db="EMBL/GenBank/DDBJ databases">
        <authorList>
            <person name="Broberg M."/>
        </authorList>
    </citation>
    <scope>NUCLEOTIDE SEQUENCE [LARGE SCALE GENOMIC DNA]</scope>
</reference>
<name>A0A9N9XZ42_9HYPO</name>
<dbReference type="EMBL" id="CABFNO020001372">
    <property type="protein sequence ID" value="CAG9983803.1"/>
    <property type="molecule type" value="Genomic_DNA"/>
</dbReference>